<dbReference type="SUPFAM" id="SSF56762">
    <property type="entry name" value="HydB/Nqo4-like"/>
    <property type="match status" value="1"/>
</dbReference>
<evidence type="ECO:0000256" key="3">
    <source>
        <dbReference type="ARBA" id="ARBA00022596"/>
    </source>
</evidence>
<dbReference type="InterPro" id="IPR018194">
    <property type="entry name" value="Ni-dep_hyd_lsu_Ni_BS"/>
</dbReference>
<dbReference type="PANTHER" id="PTHR43600:SF2">
    <property type="entry name" value="F420-NON-REDUCING HYDROGENASE VHU SUBUNIT A"/>
    <property type="match status" value="1"/>
</dbReference>
<dbReference type="Gene3D" id="1.10.645.10">
    <property type="entry name" value="Cytochrome-c3 Hydrogenase, chain B"/>
    <property type="match status" value="1"/>
</dbReference>
<dbReference type="Pfam" id="PF00374">
    <property type="entry name" value="NiFeSe_Hases"/>
    <property type="match status" value="2"/>
</dbReference>
<comment type="similarity">
    <text evidence="2">Belongs to the [NiFe]/[NiFeSe] hydrogenase large subunit family.</text>
</comment>
<dbReference type="RefSeq" id="WP_203791082.1">
    <property type="nucleotide sequence ID" value="NZ_BOMV01000119.1"/>
</dbReference>
<comment type="caution">
    <text evidence="7">The sequence shown here is derived from an EMBL/GenBank/DDBJ whole genome shotgun (WGS) entry which is preliminary data.</text>
</comment>
<dbReference type="InterPro" id="IPR001501">
    <property type="entry name" value="Ni-dep_hyd_lsu"/>
</dbReference>
<reference evidence="7" key="1">
    <citation type="submission" date="2021-01" db="EMBL/GenBank/DDBJ databases">
        <title>Whole genome shotgun sequence of Actinoplanes rishiriensis NBRC 108556.</title>
        <authorList>
            <person name="Komaki H."/>
            <person name="Tamura T."/>
        </authorList>
    </citation>
    <scope>NUCLEOTIDE SEQUENCE</scope>
    <source>
        <strain evidence="7">NBRC 108556</strain>
    </source>
</reference>
<gene>
    <name evidence="7" type="ORF">Ari01nite_95190</name>
</gene>
<evidence type="ECO:0000256" key="5">
    <source>
        <dbReference type="ARBA" id="ARBA00023002"/>
    </source>
</evidence>
<evidence type="ECO:0000256" key="1">
    <source>
        <dbReference type="ARBA" id="ARBA00001967"/>
    </source>
</evidence>
<feature type="binding site" evidence="6">
    <location>
        <position position="69"/>
    </location>
    <ligand>
        <name>Ni(2+)</name>
        <dbReference type="ChEBI" id="CHEBI:49786"/>
    </ligand>
</feature>
<accession>A0A919N037</accession>
<name>A0A919N037_9ACTN</name>
<organism evidence="7 8">
    <name type="scientific">Paractinoplanes rishiriensis</name>
    <dbReference type="NCBI Taxonomy" id="1050105"/>
    <lineage>
        <taxon>Bacteria</taxon>
        <taxon>Bacillati</taxon>
        <taxon>Actinomycetota</taxon>
        <taxon>Actinomycetes</taxon>
        <taxon>Micromonosporales</taxon>
        <taxon>Micromonosporaceae</taxon>
        <taxon>Paractinoplanes</taxon>
    </lineage>
</organism>
<keyword evidence="6" id="KW-0408">Iron</keyword>
<dbReference type="PROSITE" id="PS00508">
    <property type="entry name" value="NI_HGENASE_L_2"/>
    <property type="match status" value="1"/>
</dbReference>
<evidence type="ECO:0000256" key="2">
    <source>
        <dbReference type="ARBA" id="ARBA00009292"/>
    </source>
</evidence>
<evidence type="ECO:0000256" key="4">
    <source>
        <dbReference type="ARBA" id="ARBA00022723"/>
    </source>
</evidence>
<comment type="cofactor">
    <cofactor evidence="1 6">
        <name>Ni(2+)</name>
        <dbReference type="ChEBI" id="CHEBI:49786"/>
    </cofactor>
</comment>
<feature type="binding site" evidence="6">
    <location>
        <position position="69"/>
    </location>
    <ligand>
        <name>Fe cation</name>
        <dbReference type="ChEBI" id="CHEBI:24875"/>
    </ligand>
</feature>
<evidence type="ECO:0000256" key="6">
    <source>
        <dbReference type="PIRSR" id="PIRSR601501-1"/>
    </source>
</evidence>
<dbReference type="AlphaFoldDB" id="A0A919N037"/>
<feature type="binding site" evidence="6">
    <location>
        <position position="423"/>
    </location>
    <ligand>
        <name>Mg(2+)</name>
        <dbReference type="ChEBI" id="CHEBI:18420"/>
    </ligand>
</feature>
<keyword evidence="5" id="KW-0560">Oxidoreductase</keyword>
<feature type="binding site" evidence="6">
    <location>
        <position position="47"/>
    </location>
    <ligand>
        <name>Mg(2+)</name>
        <dbReference type="ChEBI" id="CHEBI:18420"/>
    </ligand>
</feature>
<keyword evidence="8" id="KW-1185">Reference proteome</keyword>
<feature type="binding site" evidence="6">
    <location>
        <position position="417"/>
    </location>
    <ligand>
        <name>Ni(2+)</name>
        <dbReference type="ChEBI" id="CHEBI:49786"/>
    </ligand>
</feature>
<dbReference type="InterPro" id="IPR029014">
    <property type="entry name" value="NiFe-Hase_large"/>
</dbReference>
<evidence type="ECO:0000313" key="8">
    <source>
        <dbReference type="Proteomes" id="UP000636960"/>
    </source>
</evidence>
<dbReference type="EMBL" id="BOMV01000119">
    <property type="protein sequence ID" value="GIF02055.1"/>
    <property type="molecule type" value="Genomic_DNA"/>
</dbReference>
<feature type="binding site" evidence="6">
    <location>
        <position position="420"/>
    </location>
    <ligand>
        <name>Fe cation</name>
        <dbReference type="ChEBI" id="CHEBI:24875"/>
    </ligand>
</feature>
<protein>
    <submittedName>
        <fullName evidence="7">Ni/Fe hydrogenase subunit alpha</fullName>
    </submittedName>
</protein>
<keyword evidence="3 6" id="KW-0533">Nickel</keyword>
<dbReference type="GO" id="GO:0016151">
    <property type="term" value="F:nickel cation binding"/>
    <property type="evidence" value="ECO:0007669"/>
    <property type="project" value="InterPro"/>
</dbReference>
<keyword evidence="6" id="KW-0460">Magnesium</keyword>
<comment type="cofactor">
    <cofactor evidence="6">
        <name>Fe cation</name>
        <dbReference type="ChEBI" id="CHEBI:24875"/>
    </cofactor>
</comment>
<evidence type="ECO:0000313" key="7">
    <source>
        <dbReference type="EMBL" id="GIF02055.1"/>
    </source>
</evidence>
<dbReference type="Proteomes" id="UP000636960">
    <property type="component" value="Unassembled WGS sequence"/>
</dbReference>
<feature type="binding site" evidence="6">
    <location>
        <position position="373"/>
    </location>
    <ligand>
        <name>Mg(2+)</name>
        <dbReference type="ChEBI" id="CHEBI:18420"/>
    </ligand>
</feature>
<keyword evidence="4 6" id="KW-0479">Metal-binding</keyword>
<sequence>MSHRPDRTLDVGSLARVEGEGAMHVRVRGNRVEDVRLEIYEPPRFFEAFLRGRHYTEPPDITARICGICPVAYQMSACAAIEDACGTAVDRPIGELRRLLYCGEWIESHTLHIYLLHAPDFLGYPGALEMAKDHRHLVERGLALKKVGNDLVELLGGRAIHPINVRVGGFYRAPTPRELAPLRRRLREAMDQATATVEWVAGFEFPDFTHAPELLALVTPGRYAIESGVVATTAGARFPVGAFEQHILEEQVAHSTALHARLAGRGRYLTGPLARYALSGNLLSSVARQAADAAGLGPVCRNPFRSIVVRAVETVYAVEEAIRLIDEYEPPKRPYLDVPVRAGTGRGATEAPRGVLFHRYDLDSGGLVTAARIVPPTSQNQAAIEDDLMRFVGTRLDLDDDQLTGECEQAIRNYDPCISCATHFLDLSVERSPG</sequence>
<dbReference type="PANTHER" id="PTHR43600">
    <property type="entry name" value="COENZYME F420 HYDROGENASE, SUBUNIT ALPHA"/>
    <property type="match status" value="1"/>
</dbReference>
<dbReference type="GO" id="GO:0008901">
    <property type="term" value="F:ferredoxin hydrogenase activity"/>
    <property type="evidence" value="ECO:0007669"/>
    <property type="project" value="InterPro"/>
</dbReference>
<proteinExistence type="inferred from homology"/>
<feature type="binding site" evidence="6">
    <location>
        <position position="66"/>
    </location>
    <ligand>
        <name>Ni(2+)</name>
        <dbReference type="ChEBI" id="CHEBI:49786"/>
    </ligand>
</feature>